<dbReference type="InterPro" id="IPR036291">
    <property type="entry name" value="NAD(P)-bd_dom_sf"/>
</dbReference>
<comment type="caution">
    <text evidence="4">The sequence shown here is derived from an EMBL/GenBank/DDBJ whole genome shotgun (WGS) entry which is preliminary data.</text>
</comment>
<dbReference type="PANTHER" id="PTHR43818:SF11">
    <property type="entry name" value="BCDNA.GH03377"/>
    <property type="match status" value="1"/>
</dbReference>
<dbReference type="Gene3D" id="3.40.50.720">
    <property type="entry name" value="NAD(P)-binding Rossmann-like Domain"/>
    <property type="match status" value="1"/>
</dbReference>
<evidence type="ECO:0000259" key="2">
    <source>
        <dbReference type="Pfam" id="PF01408"/>
    </source>
</evidence>
<dbReference type="Proteomes" id="UP000485562">
    <property type="component" value="Unassembled WGS sequence"/>
</dbReference>
<dbReference type="AlphaFoldDB" id="A0A1V6C9D1"/>
<keyword evidence="4" id="KW-0378">Hydrolase</keyword>
<dbReference type="EC" id="3.2.1.-" evidence="4"/>
<dbReference type="GO" id="GO:0000166">
    <property type="term" value="F:nucleotide binding"/>
    <property type="evidence" value="ECO:0007669"/>
    <property type="project" value="InterPro"/>
</dbReference>
<dbReference type="InterPro" id="IPR000683">
    <property type="entry name" value="Gfo/Idh/MocA-like_OxRdtase_N"/>
</dbReference>
<dbReference type="EMBL" id="MWDQ01000079">
    <property type="protein sequence ID" value="OQB73481.1"/>
    <property type="molecule type" value="Genomic_DNA"/>
</dbReference>
<keyword evidence="4" id="KW-0326">Glycosidase</keyword>
<feature type="domain" description="Gfo/Idh/MocA-like oxidoreductase N-terminal" evidence="2">
    <location>
        <begin position="6"/>
        <end position="119"/>
    </location>
</feature>
<feature type="domain" description="GFO/IDH/MocA-like oxidoreductase" evidence="3">
    <location>
        <begin position="131"/>
        <end position="255"/>
    </location>
</feature>
<dbReference type="InterPro" id="IPR055170">
    <property type="entry name" value="GFO_IDH_MocA-like_dom"/>
</dbReference>
<dbReference type="InterPro" id="IPR050463">
    <property type="entry name" value="Gfo/Idh/MocA_oxidrdct_glycsds"/>
</dbReference>
<dbReference type="GO" id="GO:0016798">
    <property type="term" value="F:hydrolase activity, acting on glycosyl bonds"/>
    <property type="evidence" value="ECO:0007669"/>
    <property type="project" value="UniProtKB-KW"/>
</dbReference>
<reference evidence="4" key="1">
    <citation type="submission" date="2017-02" db="EMBL/GenBank/DDBJ databases">
        <title>Delving into the versatile metabolic prowess of the omnipresent phylum Bacteroidetes.</title>
        <authorList>
            <person name="Nobu M.K."/>
            <person name="Mei R."/>
            <person name="Narihiro T."/>
            <person name="Kuroda K."/>
            <person name="Liu W.-T."/>
        </authorList>
    </citation>
    <scope>NUCLEOTIDE SEQUENCE</scope>
    <source>
        <strain evidence="4">ADurb.Bin131</strain>
    </source>
</reference>
<accession>A0A1V6C9D1</accession>
<dbReference type="GO" id="GO:0016491">
    <property type="term" value="F:oxidoreductase activity"/>
    <property type="evidence" value="ECO:0007669"/>
    <property type="project" value="UniProtKB-KW"/>
</dbReference>
<proteinExistence type="predicted"/>
<organism evidence="4">
    <name type="scientific">candidate division TA06 bacterium ADurb.Bin131</name>
    <dbReference type="NCBI Taxonomy" id="1852827"/>
    <lineage>
        <taxon>Bacteria</taxon>
        <taxon>Bacteria division TA06</taxon>
    </lineage>
</organism>
<evidence type="ECO:0000313" key="4">
    <source>
        <dbReference type="EMBL" id="OQB73481.1"/>
    </source>
</evidence>
<dbReference type="SUPFAM" id="SSF51735">
    <property type="entry name" value="NAD(P)-binding Rossmann-fold domains"/>
    <property type="match status" value="1"/>
</dbReference>
<protein>
    <submittedName>
        <fullName evidence="4">Glycosyl hydrolase family 109 protein 1</fullName>
        <ecNumber evidence="4">3.2.1.-</ecNumber>
    </submittedName>
</protein>
<name>A0A1V6C9D1_UNCT6</name>
<dbReference type="SUPFAM" id="SSF55347">
    <property type="entry name" value="Glyceraldehyde-3-phosphate dehydrogenase-like, C-terminal domain"/>
    <property type="match status" value="1"/>
</dbReference>
<dbReference type="PANTHER" id="PTHR43818">
    <property type="entry name" value="BCDNA.GH03377"/>
    <property type="match status" value="1"/>
</dbReference>
<keyword evidence="1" id="KW-0560">Oxidoreductase</keyword>
<evidence type="ECO:0000256" key="1">
    <source>
        <dbReference type="ARBA" id="ARBA00023002"/>
    </source>
</evidence>
<dbReference type="Gene3D" id="3.30.360.10">
    <property type="entry name" value="Dihydrodipicolinate Reductase, domain 2"/>
    <property type="match status" value="1"/>
</dbReference>
<gene>
    <name evidence="4" type="ORF">BWX89_00945</name>
</gene>
<dbReference type="Pfam" id="PF01408">
    <property type="entry name" value="GFO_IDH_MocA"/>
    <property type="match status" value="1"/>
</dbReference>
<dbReference type="Pfam" id="PF22725">
    <property type="entry name" value="GFO_IDH_MocA_C3"/>
    <property type="match status" value="1"/>
</dbReference>
<sequence>MRKKEIRVGVLGVGRGMSFAYGADSAGMRVVAICDRWEEKLKEAETKLNVTTYTDYDKFLEHDMDAVILANYFHQHAPFAIKALNAGKHVLSETSCNSTLAEGVDLCRTVEKTGLIYMLAENYPYTVFNMEMKRIYRAGEIGEVTYAEGEYNHPMSPDSKCRLSPGQNHWRNWLPPTYYCTHALAPLVYITENMPVKINGLSIACPSVNRKTAKRADPGFVMLCRMDNGAVFRLFGLVLPGHSNWYRIHGEKGAMEITRGPGYFGPGLVRVWHEEWDKTKSQPLEMTYVPQWPAKAELAARAGHGGGDFWVNWYFSQAIKTGEQPFFNVYRGVTISSVGILGWKSALEDGKPYNIPDFRKEEQRKKYEDDTWSPFPGAENRLPPSILGFIKPKPDDLEYARKIWKEIGYKEDDF</sequence>
<evidence type="ECO:0000259" key="3">
    <source>
        <dbReference type="Pfam" id="PF22725"/>
    </source>
</evidence>